<keyword evidence="9" id="KW-1185">Reference proteome</keyword>
<evidence type="ECO:0000256" key="4">
    <source>
        <dbReference type="ARBA" id="ARBA00022989"/>
    </source>
</evidence>
<evidence type="ECO:0000256" key="3">
    <source>
        <dbReference type="ARBA" id="ARBA00022692"/>
    </source>
</evidence>
<gene>
    <name evidence="8" type="ORF">SAMN04489750_2322</name>
</gene>
<evidence type="ECO:0000256" key="1">
    <source>
        <dbReference type="ARBA" id="ARBA00004370"/>
    </source>
</evidence>
<feature type="transmembrane region" description="Helical" evidence="6">
    <location>
        <begin position="211"/>
        <end position="229"/>
    </location>
</feature>
<dbReference type="InterPro" id="IPR045214">
    <property type="entry name" value="Surf1/Surf4"/>
</dbReference>
<organism evidence="8 9">
    <name type="scientific">Branchiibius hedensis</name>
    <dbReference type="NCBI Taxonomy" id="672460"/>
    <lineage>
        <taxon>Bacteria</taxon>
        <taxon>Bacillati</taxon>
        <taxon>Actinomycetota</taxon>
        <taxon>Actinomycetes</taxon>
        <taxon>Micrococcales</taxon>
        <taxon>Dermacoccaceae</taxon>
        <taxon>Branchiibius</taxon>
    </lineage>
</organism>
<dbReference type="RefSeq" id="WP_109685960.1">
    <property type="nucleotide sequence ID" value="NZ_QGDN01000001.1"/>
</dbReference>
<dbReference type="PANTHER" id="PTHR23427:SF2">
    <property type="entry name" value="SURFEIT LOCUS PROTEIN 1"/>
    <property type="match status" value="1"/>
</dbReference>
<evidence type="ECO:0000256" key="6">
    <source>
        <dbReference type="RuleBase" id="RU363076"/>
    </source>
</evidence>
<evidence type="ECO:0000256" key="2">
    <source>
        <dbReference type="ARBA" id="ARBA00007165"/>
    </source>
</evidence>
<dbReference type="AlphaFoldDB" id="A0A2Y8ZXI8"/>
<dbReference type="InterPro" id="IPR002994">
    <property type="entry name" value="Surf1/Shy1"/>
</dbReference>
<dbReference type="Pfam" id="PF02104">
    <property type="entry name" value="SURF1"/>
    <property type="match status" value="1"/>
</dbReference>
<name>A0A2Y8ZXI8_9MICO</name>
<dbReference type="Proteomes" id="UP000250028">
    <property type="component" value="Unassembled WGS sequence"/>
</dbReference>
<dbReference type="PANTHER" id="PTHR23427">
    <property type="entry name" value="SURFEIT LOCUS PROTEIN"/>
    <property type="match status" value="1"/>
</dbReference>
<protein>
    <recommendedName>
        <fullName evidence="6">SURF1-like protein</fullName>
    </recommendedName>
</protein>
<keyword evidence="5 6" id="KW-0472">Membrane</keyword>
<evidence type="ECO:0000256" key="5">
    <source>
        <dbReference type="ARBA" id="ARBA00023136"/>
    </source>
</evidence>
<proteinExistence type="inferred from homology"/>
<sequence length="259" mass="27923">MLRTALKPKWLGWLAALVVIVAAFIWLGLWQFGVAHTKGAHDAMADDAHKTRVTLQDYIAPHQDFPADGSLRPVVATGHFDPEHQVLVAGRVLDGKDGWWVVTPLVADGSDARIAVVRGFVSTPSAPAPTTGTSSVTVEGELAPGESPSDGTYPAGQVGSVNLAIFANQWGGQIYNAFIFATSEQPNATAAPIQTFPPPEPASGGLQIRNLGYAIQWWLFAAFAVYMWWRMVRDDYRDEQALMAAGDNVPDPKERSASV</sequence>
<dbReference type="PROSITE" id="PS50895">
    <property type="entry name" value="SURF1"/>
    <property type="match status" value="1"/>
</dbReference>
<comment type="similarity">
    <text evidence="2 6">Belongs to the SURF1 family.</text>
</comment>
<keyword evidence="6" id="KW-1003">Cell membrane</keyword>
<accession>A0A2Y8ZXI8</accession>
<keyword evidence="3 6" id="KW-0812">Transmembrane</keyword>
<reference evidence="9" key="1">
    <citation type="submission" date="2016-10" db="EMBL/GenBank/DDBJ databases">
        <authorList>
            <person name="Varghese N."/>
            <person name="Submissions S."/>
        </authorList>
    </citation>
    <scope>NUCLEOTIDE SEQUENCE [LARGE SCALE GENOMIC DNA]</scope>
    <source>
        <strain evidence="9">DSM 22951</strain>
    </source>
</reference>
<evidence type="ECO:0000256" key="7">
    <source>
        <dbReference type="SAM" id="MobiDB-lite"/>
    </source>
</evidence>
<feature type="compositionally biased region" description="Low complexity" evidence="7">
    <location>
        <begin position="125"/>
        <end position="138"/>
    </location>
</feature>
<comment type="subcellular location">
    <subcellularLocation>
        <location evidence="6">Cell membrane</location>
        <topology evidence="6">Multi-pass membrane protein</topology>
    </subcellularLocation>
    <subcellularLocation>
        <location evidence="1">Membrane</location>
    </subcellularLocation>
</comment>
<evidence type="ECO:0000313" key="9">
    <source>
        <dbReference type="Proteomes" id="UP000250028"/>
    </source>
</evidence>
<evidence type="ECO:0000313" key="8">
    <source>
        <dbReference type="EMBL" id="SSA34989.1"/>
    </source>
</evidence>
<feature type="region of interest" description="Disordered" evidence="7">
    <location>
        <begin position="125"/>
        <end position="151"/>
    </location>
</feature>
<keyword evidence="4 6" id="KW-1133">Transmembrane helix</keyword>
<dbReference type="EMBL" id="UESZ01000001">
    <property type="protein sequence ID" value="SSA34989.1"/>
    <property type="molecule type" value="Genomic_DNA"/>
</dbReference>
<dbReference type="CDD" id="cd06662">
    <property type="entry name" value="SURF1"/>
    <property type="match status" value="1"/>
</dbReference>
<dbReference type="OrthoDB" id="3266379at2"/>
<dbReference type="GO" id="GO:0005886">
    <property type="term" value="C:plasma membrane"/>
    <property type="evidence" value="ECO:0007669"/>
    <property type="project" value="UniProtKB-SubCell"/>
</dbReference>
<feature type="transmembrane region" description="Helical" evidence="6">
    <location>
        <begin position="12"/>
        <end position="32"/>
    </location>
</feature>